<dbReference type="AlphaFoldDB" id="A0A9W6UR36"/>
<sequence>MAVVAAVEEAAAVGGGVGVEEVGEVGGGQAGGGLVVGEGRDGVRGRREGAGEAVAGGADAVDDDGGLGGRVGEQVDVVVHRVQGADRRVG</sequence>
<comment type="caution">
    <text evidence="2">The sequence shown here is derived from an EMBL/GenBank/DDBJ whole genome shotgun (WGS) entry which is preliminary data.</text>
</comment>
<gene>
    <name evidence="2" type="ORF">Kpho01_50990</name>
</gene>
<accession>A0A9W6UR36</accession>
<dbReference type="Proteomes" id="UP001165143">
    <property type="component" value="Unassembled WGS sequence"/>
</dbReference>
<dbReference type="EMBL" id="BSRX01000033">
    <property type="protein sequence ID" value="GLW57088.1"/>
    <property type="molecule type" value="Genomic_DNA"/>
</dbReference>
<feature type="compositionally biased region" description="Gly residues" evidence="1">
    <location>
        <begin position="24"/>
        <end position="36"/>
    </location>
</feature>
<organism evidence="2 3">
    <name type="scientific">Kitasatospora phosalacinea</name>
    <dbReference type="NCBI Taxonomy" id="2065"/>
    <lineage>
        <taxon>Bacteria</taxon>
        <taxon>Bacillati</taxon>
        <taxon>Actinomycetota</taxon>
        <taxon>Actinomycetes</taxon>
        <taxon>Kitasatosporales</taxon>
        <taxon>Streptomycetaceae</taxon>
        <taxon>Kitasatospora</taxon>
    </lineage>
</organism>
<evidence type="ECO:0000256" key="1">
    <source>
        <dbReference type="SAM" id="MobiDB-lite"/>
    </source>
</evidence>
<reference evidence="2" key="1">
    <citation type="submission" date="2023-02" db="EMBL/GenBank/DDBJ databases">
        <title>Kitasatospora phosalacinea NBRC 14362.</title>
        <authorList>
            <person name="Ichikawa N."/>
            <person name="Sato H."/>
            <person name="Tonouchi N."/>
        </authorList>
    </citation>
    <scope>NUCLEOTIDE SEQUENCE</scope>
    <source>
        <strain evidence="2">NBRC 14362</strain>
    </source>
</reference>
<name>A0A9W6UR36_9ACTN</name>
<dbReference type="RefSeq" id="WP_033251737.1">
    <property type="nucleotide sequence ID" value="NZ_BSRX01000033.1"/>
</dbReference>
<proteinExistence type="predicted"/>
<evidence type="ECO:0000313" key="3">
    <source>
        <dbReference type="Proteomes" id="UP001165143"/>
    </source>
</evidence>
<feature type="region of interest" description="Disordered" evidence="1">
    <location>
        <begin position="24"/>
        <end position="69"/>
    </location>
</feature>
<evidence type="ECO:0000313" key="2">
    <source>
        <dbReference type="EMBL" id="GLW57088.1"/>
    </source>
</evidence>
<feature type="compositionally biased region" description="Basic and acidic residues" evidence="1">
    <location>
        <begin position="38"/>
        <end position="50"/>
    </location>
</feature>
<protein>
    <submittedName>
        <fullName evidence="2">Uncharacterized protein</fullName>
    </submittedName>
</protein>